<dbReference type="Proteomes" id="UP000199623">
    <property type="component" value="Unassembled WGS sequence"/>
</dbReference>
<accession>A0A1G7LAR7</accession>
<name>A0A1G7LAR7_9PSEU</name>
<evidence type="ECO:0000313" key="1">
    <source>
        <dbReference type="EMBL" id="SDF46627.1"/>
    </source>
</evidence>
<evidence type="ECO:0000313" key="2">
    <source>
        <dbReference type="Proteomes" id="UP000199623"/>
    </source>
</evidence>
<proteinExistence type="predicted"/>
<dbReference type="STRING" id="200378.SAMN05216553_101767"/>
<organism evidence="1 2">
    <name type="scientific">Lentzea fradiae</name>
    <dbReference type="NCBI Taxonomy" id="200378"/>
    <lineage>
        <taxon>Bacteria</taxon>
        <taxon>Bacillati</taxon>
        <taxon>Actinomycetota</taxon>
        <taxon>Actinomycetes</taxon>
        <taxon>Pseudonocardiales</taxon>
        <taxon>Pseudonocardiaceae</taxon>
        <taxon>Lentzea</taxon>
    </lineage>
</organism>
<reference evidence="2" key="1">
    <citation type="submission" date="2016-10" db="EMBL/GenBank/DDBJ databases">
        <authorList>
            <person name="Varghese N."/>
            <person name="Submissions S."/>
        </authorList>
    </citation>
    <scope>NUCLEOTIDE SEQUENCE [LARGE SCALE GENOMIC DNA]</scope>
    <source>
        <strain evidence="2">CGMCC 4.3506</strain>
    </source>
</reference>
<protein>
    <submittedName>
        <fullName evidence="1">Uncharacterized protein</fullName>
    </submittedName>
</protein>
<keyword evidence="2" id="KW-1185">Reference proteome</keyword>
<dbReference type="EMBL" id="FNCC01000001">
    <property type="protein sequence ID" value="SDF46627.1"/>
    <property type="molecule type" value="Genomic_DNA"/>
</dbReference>
<sequence length="184" mass="19743">MEATGVIATDAGMFCLWSPASFGDVVDYDTWESALLEDDDIKRHITAGAFVPVNIYSDGAFRVLARVGSASATAGLTERERRYLFVASEPYLFVTAGGAKISGIEHVGAEPDDGLDVALAPGRWSVTVALIDWDAEPGQEDVGGRPAPTALPDFTLLINPETSTGGYRTEVDTFDRRALFPDVR</sequence>
<dbReference type="AlphaFoldDB" id="A0A1G7LAR7"/>
<gene>
    <name evidence="1" type="ORF">SAMN05216553_101767</name>
</gene>